<reference evidence="7 8" key="1">
    <citation type="submission" date="2016-06" db="EMBL/GenBank/DDBJ databases">
        <title>Comparative genomics of the ectomycorrhizal sister species Rhizopogon vinicolor and Rhizopogon vesiculosus (Basidiomycota: Boletales) reveals a divergence of the mating type B locus.</title>
        <authorList>
            <consortium name="DOE Joint Genome Institute"/>
            <person name="Mujic A.B."/>
            <person name="Kuo A."/>
            <person name="Tritt A."/>
            <person name="Lipzen A."/>
            <person name="Chen C."/>
            <person name="Johnson J."/>
            <person name="Sharma A."/>
            <person name="Barry K."/>
            <person name="Grigoriev I.V."/>
            <person name="Spatafora J.W."/>
        </authorList>
    </citation>
    <scope>NUCLEOTIDE SEQUENCE [LARGE SCALE GENOMIC DNA]</scope>
    <source>
        <strain evidence="7 8">AM-OR11-026</strain>
    </source>
</reference>
<evidence type="ECO:0000256" key="2">
    <source>
        <dbReference type="ARBA" id="ARBA00006149"/>
    </source>
</evidence>
<keyword evidence="5" id="KW-0949">S-adenosyl-L-methionine</keyword>
<dbReference type="OrthoDB" id="406152at2759"/>
<evidence type="ECO:0000256" key="6">
    <source>
        <dbReference type="ARBA" id="ARBA00023242"/>
    </source>
</evidence>
<dbReference type="InterPro" id="IPR029063">
    <property type="entry name" value="SAM-dependent_MTases_sf"/>
</dbReference>
<dbReference type="PROSITE" id="PS00092">
    <property type="entry name" value="N6_MTASE"/>
    <property type="match status" value="1"/>
</dbReference>
<name>A0A1B7NJ02_9AGAM</name>
<keyword evidence="8" id="KW-1185">Reference proteome</keyword>
<dbReference type="STRING" id="1314800.A0A1B7NJ02"/>
<evidence type="ECO:0000256" key="5">
    <source>
        <dbReference type="ARBA" id="ARBA00022691"/>
    </source>
</evidence>
<evidence type="ECO:0000313" key="8">
    <source>
        <dbReference type="Proteomes" id="UP000092154"/>
    </source>
</evidence>
<dbReference type="InParanoid" id="A0A1B7NJ02"/>
<dbReference type="InterPro" id="IPR052190">
    <property type="entry name" value="Euk-Arch_PrmC-MTase"/>
</dbReference>
<organism evidence="7 8">
    <name type="scientific">Rhizopogon vinicolor AM-OR11-026</name>
    <dbReference type="NCBI Taxonomy" id="1314800"/>
    <lineage>
        <taxon>Eukaryota</taxon>
        <taxon>Fungi</taxon>
        <taxon>Dikarya</taxon>
        <taxon>Basidiomycota</taxon>
        <taxon>Agaricomycotina</taxon>
        <taxon>Agaricomycetes</taxon>
        <taxon>Agaricomycetidae</taxon>
        <taxon>Boletales</taxon>
        <taxon>Suillineae</taxon>
        <taxon>Rhizopogonaceae</taxon>
        <taxon>Rhizopogon</taxon>
    </lineage>
</organism>
<dbReference type="GO" id="GO:0035657">
    <property type="term" value="C:eRF1 methyltransferase complex"/>
    <property type="evidence" value="ECO:0007669"/>
    <property type="project" value="TreeGrafter"/>
</dbReference>
<gene>
    <name evidence="7" type="ORF">K503DRAFT_728760</name>
</gene>
<dbReference type="GO" id="GO:0008276">
    <property type="term" value="F:protein methyltransferase activity"/>
    <property type="evidence" value="ECO:0007669"/>
    <property type="project" value="TreeGrafter"/>
</dbReference>
<proteinExistence type="inferred from homology"/>
<dbReference type="GO" id="GO:0003676">
    <property type="term" value="F:nucleic acid binding"/>
    <property type="evidence" value="ECO:0007669"/>
    <property type="project" value="InterPro"/>
</dbReference>
<evidence type="ECO:0000256" key="1">
    <source>
        <dbReference type="ARBA" id="ARBA00004123"/>
    </source>
</evidence>
<keyword evidence="6" id="KW-0539">Nucleus</keyword>
<dbReference type="PANTHER" id="PTHR45875:SF1">
    <property type="entry name" value="METHYLTRANSFERASE N6AMT1"/>
    <property type="match status" value="1"/>
</dbReference>
<accession>A0A1B7NJ02</accession>
<comment type="similarity">
    <text evidence="2">Belongs to the eukaryotic/archaeal PrmC-related family.</text>
</comment>
<protein>
    <submittedName>
        <fullName evidence="7">Uncharacterized protein</fullName>
    </submittedName>
</protein>
<dbReference type="FunCoup" id="A0A1B7NJ02">
    <property type="interactions" value="146"/>
</dbReference>
<keyword evidence="3" id="KW-0489">Methyltransferase</keyword>
<dbReference type="SUPFAM" id="SSF53335">
    <property type="entry name" value="S-adenosyl-L-methionine-dependent methyltransferases"/>
    <property type="match status" value="1"/>
</dbReference>
<dbReference type="Gene3D" id="3.40.50.150">
    <property type="entry name" value="Vaccinia Virus protein VP39"/>
    <property type="match status" value="1"/>
</dbReference>
<dbReference type="GO" id="GO:0032259">
    <property type="term" value="P:methylation"/>
    <property type="evidence" value="ECO:0007669"/>
    <property type="project" value="UniProtKB-KW"/>
</dbReference>
<evidence type="ECO:0000256" key="3">
    <source>
        <dbReference type="ARBA" id="ARBA00022603"/>
    </source>
</evidence>
<sequence>MIPTPDLSHLTRHDLEQVYDPAEDTFLLLDALEQEAGELRKERPMICLEVGSGSGCVSTFLGTILGPIPSLYLCTDINKHATRCTLATGKQNKITLDPVTCSLTRPLLSRLHHTVDILLFNPPYVPTDTCEASSAQSNADIAGSWAGGTDGMEVTERLLQDVEVSSFPAFWGTVNDVYQHLLSPRGRFYLVALKQNNVPSIRSRMLEDFGLSSQIIIERRAGRELLFIIRFTRTALS</sequence>
<keyword evidence="4" id="KW-0808">Transferase</keyword>
<dbReference type="PANTHER" id="PTHR45875">
    <property type="entry name" value="METHYLTRANSFERASE N6AMT1"/>
    <property type="match status" value="1"/>
</dbReference>
<dbReference type="GO" id="GO:0005634">
    <property type="term" value="C:nucleus"/>
    <property type="evidence" value="ECO:0007669"/>
    <property type="project" value="UniProtKB-SubCell"/>
</dbReference>
<dbReference type="AlphaFoldDB" id="A0A1B7NJ02"/>
<evidence type="ECO:0000256" key="4">
    <source>
        <dbReference type="ARBA" id="ARBA00022679"/>
    </source>
</evidence>
<dbReference type="GO" id="GO:0008757">
    <property type="term" value="F:S-adenosylmethionine-dependent methyltransferase activity"/>
    <property type="evidence" value="ECO:0007669"/>
    <property type="project" value="TreeGrafter"/>
</dbReference>
<dbReference type="FunFam" id="3.40.50.150:FF:000077">
    <property type="entry name" value="HemK methyltransferase family member 2"/>
    <property type="match status" value="1"/>
</dbReference>
<dbReference type="EMBL" id="KV448122">
    <property type="protein sequence ID" value="OAX44923.1"/>
    <property type="molecule type" value="Genomic_DNA"/>
</dbReference>
<evidence type="ECO:0000313" key="7">
    <source>
        <dbReference type="EMBL" id="OAX44923.1"/>
    </source>
</evidence>
<dbReference type="InterPro" id="IPR002052">
    <property type="entry name" value="DNA_methylase_N6_adenine_CS"/>
</dbReference>
<comment type="subcellular location">
    <subcellularLocation>
        <location evidence="1">Nucleus</location>
    </subcellularLocation>
</comment>
<dbReference type="Proteomes" id="UP000092154">
    <property type="component" value="Unassembled WGS sequence"/>
</dbReference>